<name>A0A067N1H1_BOTB1</name>
<dbReference type="EMBL" id="KL198016">
    <property type="protein sequence ID" value="KDQ21813.1"/>
    <property type="molecule type" value="Genomic_DNA"/>
</dbReference>
<reference evidence="2" key="1">
    <citation type="journal article" date="2014" name="Proc. Natl. Acad. Sci. U.S.A.">
        <title>Extensive sampling of basidiomycete genomes demonstrates inadequacy of the white-rot/brown-rot paradigm for wood decay fungi.</title>
        <authorList>
            <person name="Riley R."/>
            <person name="Salamov A.A."/>
            <person name="Brown D.W."/>
            <person name="Nagy L.G."/>
            <person name="Floudas D."/>
            <person name="Held B.W."/>
            <person name="Levasseur A."/>
            <person name="Lombard V."/>
            <person name="Morin E."/>
            <person name="Otillar R."/>
            <person name="Lindquist E.A."/>
            <person name="Sun H."/>
            <person name="LaButti K.M."/>
            <person name="Schmutz J."/>
            <person name="Jabbour D."/>
            <person name="Luo H."/>
            <person name="Baker S.E."/>
            <person name="Pisabarro A.G."/>
            <person name="Walton J.D."/>
            <person name="Blanchette R.A."/>
            <person name="Henrissat B."/>
            <person name="Martin F."/>
            <person name="Cullen D."/>
            <person name="Hibbett D.S."/>
            <person name="Grigoriev I.V."/>
        </authorList>
    </citation>
    <scope>NUCLEOTIDE SEQUENCE [LARGE SCALE GENOMIC DNA]</scope>
    <source>
        <strain evidence="2">FD-172 SS1</strain>
    </source>
</reference>
<organism evidence="1 2">
    <name type="scientific">Botryobasidium botryosum (strain FD-172 SS1)</name>
    <dbReference type="NCBI Taxonomy" id="930990"/>
    <lineage>
        <taxon>Eukaryota</taxon>
        <taxon>Fungi</taxon>
        <taxon>Dikarya</taxon>
        <taxon>Basidiomycota</taxon>
        <taxon>Agaricomycotina</taxon>
        <taxon>Agaricomycetes</taxon>
        <taxon>Cantharellales</taxon>
        <taxon>Botryobasidiaceae</taxon>
        <taxon>Botryobasidium</taxon>
    </lineage>
</organism>
<sequence>MLKVYERTTSYQSWRSHYWKSLPLLEMLRGVSTLHMDGFYFPWEHPIYTNLADLTDLTITNLDIDNVCVEHIEAILRACPLLESFKLGSTMIHGVDVQTTPSHILMKALHTFEVQELDFEAIAFLFGTIRAPYLRRLSMKEVCYDTSENFDDAKYGTVLLRFFAIAGRSLRHFSFHEADMPIRSRWLIGVLRKTPCLASLELHGVMRLRVILQALIYGGICPELQSLLAIPLGRHSRRGIPTLLLSLVINREHIHPIQCLAAPHTVLKGSFLTSLQERVPRVVTVRIPE</sequence>
<dbReference type="SUPFAM" id="SSF52047">
    <property type="entry name" value="RNI-like"/>
    <property type="match status" value="1"/>
</dbReference>
<dbReference type="Proteomes" id="UP000027195">
    <property type="component" value="Unassembled WGS sequence"/>
</dbReference>
<dbReference type="InterPro" id="IPR032675">
    <property type="entry name" value="LRR_dom_sf"/>
</dbReference>
<keyword evidence="2" id="KW-1185">Reference proteome</keyword>
<dbReference type="InParanoid" id="A0A067N1H1"/>
<evidence type="ECO:0000313" key="1">
    <source>
        <dbReference type="EMBL" id="KDQ21813.1"/>
    </source>
</evidence>
<accession>A0A067N1H1</accession>
<proteinExistence type="predicted"/>
<protein>
    <recommendedName>
        <fullName evidence="3">F-box domain-containing protein</fullName>
    </recommendedName>
</protein>
<evidence type="ECO:0000313" key="2">
    <source>
        <dbReference type="Proteomes" id="UP000027195"/>
    </source>
</evidence>
<dbReference type="Gene3D" id="3.80.10.10">
    <property type="entry name" value="Ribonuclease Inhibitor"/>
    <property type="match status" value="1"/>
</dbReference>
<evidence type="ECO:0008006" key="3">
    <source>
        <dbReference type="Google" id="ProtNLM"/>
    </source>
</evidence>
<dbReference type="HOGENOM" id="CLU_806516_0_0_1"/>
<dbReference type="AlphaFoldDB" id="A0A067N1H1"/>
<gene>
    <name evidence="1" type="ORF">BOTBODRAFT_213928</name>
</gene>